<feature type="domain" description="GS beta-grasp" evidence="3">
    <location>
        <begin position="83"/>
        <end position="172"/>
    </location>
</feature>
<dbReference type="Proteomes" id="UP000488936">
    <property type="component" value="Unassembled WGS sequence"/>
</dbReference>
<dbReference type="InterPro" id="IPR008146">
    <property type="entry name" value="Gln_synth_cat_dom"/>
</dbReference>
<sequence>MSTFRFRAIEKAASREPVKVEELGRKSLIFGDNVFNDKSMRQFLTPEAYQAVKNAQLGIKIDRRLADYIALGMKEWALSKGVTHYTHWFQPLTGTTAEKHDAFFETQFDGDPVEKFNGSQLVQQEPDASSFPNGGIRNTFEARGYTAWDPTSPAFIFGSTLCIPTVFIAYTGEALDNKTPLLKAINAIDDAATEIAKLFDKNVKKVTPTLGWEQEYFLVDSALAESRPDILTTGRTLLGHTAAKGQQLDDHYFGSIPTRVLNYMHDLENNCILLGIPVKTRHNEVAPNQFELAPIFEETNLAVDHNSLLMDVMKKVAEKHHFKVLFHEKPFKGVNGSGKHNNWSLATDTGVNLLSPSKTPKSNLQFLTFFINTIKAVNENEELLRSAIASASNDHRLGANEAPPAIVSVFIGQQLTKVLEELKEVTDGKLSPEEKTDLKLNVVGKIPDVLLDNTDRNRTSPFAFTGNKFEFRAVGSTANCAGPMTVLNTIVAKQLRDFKKEVDLLMNNDGLKRDEAIFNVLREYIKQSERILFEGDGYSEGWEKEAERRGLSNNKTTPKALKVKKSEETIALFEEMQVMTRKEVLARYEIELEEYVKRIQIEGRVLGDIARNHVIPTAIRYQNLVIENVKGLKEIFGDTDFNSIASEQLQIIKKISYHIAEINAKVTDMTNARKKANNIEDIEEQARVYCEEVKPYFDIIRYHSDKLEMKVDNELWTLTKYRELLFTN</sequence>
<dbReference type="Pfam" id="PF18318">
    <property type="entry name" value="Gln-synt_C-ter"/>
    <property type="match status" value="1"/>
</dbReference>
<comment type="similarity">
    <text evidence="1 2">Belongs to the glutamine synthetase family.</text>
</comment>
<dbReference type="GO" id="GO:0006542">
    <property type="term" value="P:glutamine biosynthetic process"/>
    <property type="evidence" value="ECO:0007669"/>
    <property type="project" value="InterPro"/>
</dbReference>
<dbReference type="InterPro" id="IPR052725">
    <property type="entry name" value="GS_Type-3"/>
</dbReference>
<evidence type="ECO:0000259" key="3">
    <source>
        <dbReference type="PROSITE" id="PS51986"/>
    </source>
</evidence>
<reference evidence="5 6" key="1">
    <citation type="journal article" date="2006" name="Int. J. Syst. Evol. Microbiol.">
        <title>Myroides pelagicus sp. nov., isolated from seawater in Thailand.</title>
        <authorList>
            <person name="Yoon J."/>
            <person name="Maneerat S."/>
            <person name="Kawai F."/>
            <person name="Yokota A."/>
        </authorList>
    </citation>
    <scope>NUCLEOTIDE SEQUENCE [LARGE SCALE GENOMIC DNA]</scope>
    <source>
        <strain evidence="5 6">SM1T</strain>
    </source>
</reference>
<dbReference type="Gene3D" id="1.20.120.1560">
    <property type="match status" value="1"/>
</dbReference>
<dbReference type="PROSITE" id="PS51986">
    <property type="entry name" value="GS_BETA_GRASP"/>
    <property type="match status" value="1"/>
</dbReference>
<proteinExistence type="inferred from homology"/>
<dbReference type="Pfam" id="PF00120">
    <property type="entry name" value="Gln-synt_C"/>
    <property type="match status" value="1"/>
</dbReference>
<protein>
    <submittedName>
        <fullName evidence="5">Glutamine synthetase type III</fullName>
    </submittedName>
</protein>
<dbReference type="PANTHER" id="PTHR42974:SF1">
    <property type="entry name" value="TYPE-3 GLUTAMINE SYNTHETASE"/>
    <property type="match status" value="1"/>
</dbReference>
<dbReference type="GO" id="GO:0004356">
    <property type="term" value="F:glutamine synthetase activity"/>
    <property type="evidence" value="ECO:0007669"/>
    <property type="project" value="InterPro"/>
</dbReference>
<name>A0A7K1GHD8_9FLAO</name>
<dbReference type="InterPro" id="IPR008147">
    <property type="entry name" value="Gln_synt_N"/>
</dbReference>
<feature type="domain" description="GS catalytic" evidence="4">
    <location>
        <begin position="177"/>
        <end position="614"/>
    </location>
</feature>
<dbReference type="PROSITE" id="PS00181">
    <property type="entry name" value="GLNA_ATP"/>
    <property type="match status" value="1"/>
</dbReference>
<dbReference type="Gene3D" id="3.30.590.10">
    <property type="entry name" value="Glutamine synthetase/guanido kinase, catalytic domain"/>
    <property type="match status" value="1"/>
</dbReference>
<dbReference type="PANTHER" id="PTHR42974">
    <property type="entry name" value="GLUTAMINE SYNTHETASE"/>
    <property type="match status" value="1"/>
</dbReference>
<dbReference type="AlphaFoldDB" id="A0A7K1GHD8"/>
<dbReference type="OrthoDB" id="9807095at2"/>
<evidence type="ECO:0000259" key="4">
    <source>
        <dbReference type="PROSITE" id="PS51987"/>
    </source>
</evidence>
<evidence type="ECO:0000256" key="2">
    <source>
        <dbReference type="RuleBase" id="RU000384"/>
    </source>
</evidence>
<dbReference type="EMBL" id="WMJY01000001">
    <property type="protein sequence ID" value="MTH28356.1"/>
    <property type="molecule type" value="Genomic_DNA"/>
</dbReference>
<dbReference type="RefSeq" id="WP_155034347.1">
    <property type="nucleotide sequence ID" value="NZ_JAYMMG010000007.1"/>
</dbReference>
<keyword evidence="6" id="KW-1185">Reference proteome</keyword>
<dbReference type="InterPro" id="IPR022147">
    <property type="entry name" value="GSIII_N"/>
</dbReference>
<dbReference type="PROSITE" id="PS51987">
    <property type="entry name" value="GS_CATALYTIC"/>
    <property type="match status" value="1"/>
</dbReference>
<comment type="caution">
    <text evidence="5">The sequence shown here is derived from an EMBL/GenBank/DDBJ whole genome shotgun (WGS) entry which is preliminary data.</text>
</comment>
<accession>A0A7K1GHD8</accession>
<dbReference type="Pfam" id="PF12437">
    <property type="entry name" value="GSIII_N"/>
    <property type="match status" value="1"/>
</dbReference>
<organism evidence="5 6">
    <name type="scientific">Myroides pelagicus</name>
    <dbReference type="NCBI Taxonomy" id="270914"/>
    <lineage>
        <taxon>Bacteria</taxon>
        <taxon>Pseudomonadati</taxon>
        <taxon>Bacteroidota</taxon>
        <taxon>Flavobacteriia</taxon>
        <taxon>Flavobacteriales</taxon>
        <taxon>Flavobacteriaceae</taxon>
        <taxon>Myroides</taxon>
    </lineage>
</organism>
<dbReference type="InterPro" id="IPR040577">
    <property type="entry name" value="Gln-synt_C"/>
</dbReference>
<gene>
    <name evidence="5" type="ORF">GJV77_00245</name>
</gene>
<dbReference type="InterPro" id="IPR027303">
    <property type="entry name" value="Gln_synth_gly_rich_site"/>
</dbReference>
<evidence type="ECO:0000256" key="1">
    <source>
        <dbReference type="PROSITE-ProRule" id="PRU01330"/>
    </source>
</evidence>
<evidence type="ECO:0000313" key="6">
    <source>
        <dbReference type="Proteomes" id="UP000488936"/>
    </source>
</evidence>
<evidence type="ECO:0000313" key="5">
    <source>
        <dbReference type="EMBL" id="MTH28356.1"/>
    </source>
</evidence>
<dbReference type="SUPFAM" id="SSF55931">
    <property type="entry name" value="Glutamine synthetase/guanido kinase"/>
    <property type="match status" value="1"/>
</dbReference>
<dbReference type="InterPro" id="IPR014746">
    <property type="entry name" value="Gln_synth/guanido_kin_cat_dom"/>
</dbReference>
<dbReference type="SMART" id="SM01230">
    <property type="entry name" value="Gln-synt_C"/>
    <property type="match status" value="1"/>
</dbReference>